<evidence type="ECO:0000313" key="4">
    <source>
        <dbReference type="Proteomes" id="UP000323386"/>
    </source>
</evidence>
<keyword evidence="2" id="KW-1133">Transmembrane helix</keyword>
<dbReference type="Proteomes" id="UP000323386">
    <property type="component" value="Unassembled WGS sequence"/>
</dbReference>
<evidence type="ECO:0000313" key="3">
    <source>
        <dbReference type="EMBL" id="SPO38351.1"/>
    </source>
</evidence>
<sequence length="297" mass="31890">MKGRHHQTGIYNARRSPAWPCSGFAFPRHFRRRLIFLPVGVVVRGCSPRRPKDGSGADASEPANKPPSAAWPSRTATHTAADPHASTLGQGGAALAPRSGGSLCRLSHFDRHPFTSPLTPPARRTASHLSAPLLPSLAMPSKSNKKQPSSSTDESAIDDPVPSYETALHRAQAEATSPPPPPLPAHPRPPPHPRLPAAPPPPGHATHLLPAPASTERRGPRAGPRFCKALLYAFLIYILAGLITGAITDAAVREGNRRHRHPHQHDGDTPPYHRDPWDGSDGRGWSVEPMSIRADAQ</sequence>
<feature type="compositionally biased region" description="Low complexity" evidence="1">
    <location>
        <begin position="204"/>
        <end position="213"/>
    </location>
</feature>
<feature type="region of interest" description="Disordered" evidence="1">
    <location>
        <begin position="135"/>
        <end position="221"/>
    </location>
</feature>
<evidence type="ECO:0000256" key="2">
    <source>
        <dbReference type="SAM" id="Phobius"/>
    </source>
</evidence>
<accession>A0A5C3F545</accession>
<evidence type="ECO:0000256" key="1">
    <source>
        <dbReference type="SAM" id="MobiDB-lite"/>
    </source>
</evidence>
<feature type="region of interest" description="Disordered" evidence="1">
    <location>
        <begin position="256"/>
        <end position="297"/>
    </location>
</feature>
<proteinExistence type="predicted"/>
<feature type="transmembrane region" description="Helical" evidence="2">
    <location>
        <begin position="229"/>
        <end position="252"/>
    </location>
</feature>
<organism evidence="3 4">
    <name type="scientific">Pseudozyma flocculosa</name>
    <dbReference type="NCBI Taxonomy" id="84751"/>
    <lineage>
        <taxon>Eukaryota</taxon>
        <taxon>Fungi</taxon>
        <taxon>Dikarya</taxon>
        <taxon>Basidiomycota</taxon>
        <taxon>Ustilaginomycotina</taxon>
        <taxon>Ustilaginomycetes</taxon>
        <taxon>Ustilaginales</taxon>
        <taxon>Ustilaginaceae</taxon>
        <taxon>Pseudozyma</taxon>
    </lineage>
</organism>
<dbReference type="EMBL" id="OOIP01000010">
    <property type="protein sequence ID" value="SPO38351.1"/>
    <property type="molecule type" value="Genomic_DNA"/>
</dbReference>
<feature type="compositionally biased region" description="Basic and acidic residues" evidence="1">
    <location>
        <begin position="264"/>
        <end position="281"/>
    </location>
</feature>
<keyword evidence="4" id="KW-1185">Reference proteome</keyword>
<feature type="compositionally biased region" description="Low complexity" evidence="1">
    <location>
        <begin position="135"/>
        <end position="151"/>
    </location>
</feature>
<keyword evidence="2" id="KW-0472">Membrane</keyword>
<protein>
    <submittedName>
        <fullName evidence="3">Uncharacterized protein</fullName>
    </submittedName>
</protein>
<dbReference type="AlphaFoldDB" id="A0A5C3F545"/>
<keyword evidence="2" id="KW-0812">Transmembrane</keyword>
<gene>
    <name evidence="3" type="ORF">PSFLO_03828</name>
</gene>
<feature type="region of interest" description="Disordered" evidence="1">
    <location>
        <begin position="46"/>
        <end position="99"/>
    </location>
</feature>
<reference evidence="3 4" key="1">
    <citation type="submission" date="2018-03" db="EMBL/GenBank/DDBJ databases">
        <authorList>
            <person name="Guldener U."/>
        </authorList>
    </citation>
    <scope>NUCLEOTIDE SEQUENCE [LARGE SCALE GENOMIC DNA]</scope>
    <source>
        <strain evidence="3 4">DAOM196992</strain>
    </source>
</reference>
<name>A0A5C3F545_9BASI</name>
<feature type="compositionally biased region" description="Pro residues" evidence="1">
    <location>
        <begin position="177"/>
        <end position="203"/>
    </location>
</feature>